<name>A0A8H7VMF7_9FUNG</name>
<accession>A0A8H7VMF7</accession>
<gene>
    <name evidence="2" type="ORF">INT45_001883</name>
</gene>
<evidence type="ECO:0000313" key="2">
    <source>
        <dbReference type="EMBL" id="KAG2219984.1"/>
    </source>
</evidence>
<feature type="compositionally biased region" description="Basic and acidic residues" evidence="1">
    <location>
        <begin position="173"/>
        <end position="206"/>
    </location>
</feature>
<feature type="region of interest" description="Disordered" evidence="1">
    <location>
        <begin position="173"/>
        <end position="218"/>
    </location>
</feature>
<feature type="region of interest" description="Disordered" evidence="1">
    <location>
        <begin position="1"/>
        <end position="27"/>
    </location>
</feature>
<comment type="caution">
    <text evidence="2">The sequence shown here is derived from an EMBL/GenBank/DDBJ whole genome shotgun (WGS) entry which is preliminary data.</text>
</comment>
<dbReference type="Gene3D" id="1.25.40.10">
    <property type="entry name" value="Tetratricopeptide repeat domain"/>
    <property type="match status" value="1"/>
</dbReference>
<sequence length="511" mass="58393">MSRPQNRRVGKPKNEKPKKKVKDPETFDDFLAEGITFEEQGERYKEGDRAQRNYERAADMYSKAHSLNDQDADCLYNWGRVLYILVGFYPAHTEPEEKLKKLDQAIEKFRGALTLAANKTDAQFNLAQALHLRSEILQDTTEVDNSYMQSAMALQEAITLFEAVYDLQEKEFNDQNTNESDHQQEQKHDHDHHDHEHKHEKEEKDVPATISSSSEYTTVTEVEPTTAYSLIDTLLSMADTMTTMASMLASYQSSVDLFSKSRSKLSIAEKWLATTSEDSKEHTQARIQVNLKEAQNFSAQAERSFLASKTVDHELFQQAIGRLDAIIEQLDSRHVEAMCDRGDVLGTYAELLTKQEGNKPTTDVWHYYAQADKSLKAALQIENKNLNILNKLGDLSIARARLDLPVAKRNRAQLLKNAEFYFKQAVDTDRQVLTSGYVGWAYSTWALEVWAQVPDKKKAAEKIIKLWLARGGSAEMFGDITEDVEILDSEFIEWVNENFFELEETSSSDEE</sequence>
<dbReference type="SUPFAM" id="SSF48452">
    <property type="entry name" value="TPR-like"/>
    <property type="match status" value="1"/>
</dbReference>
<evidence type="ECO:0000256" key="1">
    <source>
        <dbReference type="SAM" id="MobiDB-lite"/>
    </source>
</evidence>
<organism evidence="2 3">
    <name type="scientific">Circinella minor</name>
    <dbReference type="NCBI Taxonomy" id="1195481"/>
    <lineage>
        <taxon>Eukaryota</taxon>
        <taxon>Fungi</taxon>
        <taxon>Fungi incertae sedis</taxon>
        <taxon>Mucoromycota</taxon>
        <taxon>Mucoromycotina</taxon>
        <taxon>Mucoromycetes</taxon>
        <taxon>Mucorales</taxon>
        <taxon>Lichtheimiaceae</taxon>
        <taxon>Circinella</taxon>
    </lineage>
</organism>
<reference evidence="2 3" key="1">
    <citation type="submission" date="2020-12" db="EMBL/GenBank/DDBJ databases">
        <title>Metabolic potential, ecology and presence of endohyphal bacteria is reflected in genomic diversity of Mucoromycotina.</title>
        <authorList>
            <person name="Muszewska A."/>
            <person name="Okrasinska A."/>
            <person name="Steczkiewicz K."/>
            <person name="Drgas O."/>
            <person name="Orlowska M."/>
            <person name="Perlinska-Lenart U."/>
            <person name="Aleksandrzak-Piekarczyk T."/>
            <person name="Szatraj K."/>
            <person name="Zielenkiewicz U."/>
            <person name="Pilsyk S."/>
            <person name="Malc E."/>
            <person name="Mieczkowski P."/>
            <person name="Kruszewska J.S."/>
            <person name="Biernat P."/>
            <person name="Pawlowska J."/>
        </authorList>
    </citation>
    <scope>NUCLEOTIDE SEQUENCE [LARGE SCALE GENOMIC DNA]</scope>
    <source>
        <strain evidence="2 3">CBS 142.35</strain>
    </source>
</reference>
<dbReference type="InterPro" id="IPR011990">
    <property type="entry name" value="TPR-like_helical_dom_sf"/>
</dbReference>
<dbReference type="EMBL" id="JAEPRB010000156">
    <property type="protein sequence ID" value="KAG2219984.1"/>
    <property type="molecule type" value="Genomic_DNA"/>
</dbReference>
<dbReference type="OrthoDB" id="5328412at2759"/>
<keyword evidence="3" id="KW-1185">Reference proteome</keyword>
<dbReference type="Pfam" id="PF06552">
    <property type="entry name" value="TOM20_plant"/>
    <property type="match status" value="1"/>
</dbReference>
<evidence type="ECO:0000313" key="3">
    <source>
        <dbReference type="Proteomes" id="UP000646827"/>
    </source>
</evidence>
<protein>
    <recommendedName>
        <fullName evidence="4">TPR-like protein</fullName>
    </recommendedName>
</protein>
<feature type="compositionally biased region" description="Low complexity" evidence="1">
    <location>
        <begin position="209"/>
        <end position="218"/>
    </location>
</feature>
<feature type="compositionally biased region" description="Basic residues" evidence="1">
    <location>
        <begin position="1"/>
        <end position="21"/>
    </location>
</feature>
<dbReference type="Proteomes" id="UP000646827">
    <property type="component" value="Unassembled WGS sequence"/>
</dbReference>
<evidence type="ECO:0008006" key="4">
    <source>
        <dbReference type="Google" id="ProtNLM"/>
    </source>
</evidence>
<dbReference type="AlphaFoldDB" id="A0A8H7VMF7"/>
<proteinExistence type="predicted"/>